<dbReference type="AlphaFoldDB" id="A0A2S7K944"/>
<evidence type="ECO:0000256" key="11">
    <source>
        <dbReference type="ARBA" id="ARBA00023136"/>
    </source>
</evidence>
<dbReference type="PROSITE" id="PS51257">
    <property type="entry name" value="PROKAR_LIPOPROTEIN"/>
    <property type="match status" value="1"/>
</dbReference>
<evidence type="ECO:0000256" key="2">
    <source>
        <dbReference type="ARBA" id="ARBA00009450"/>
    </source>
</evidence>
<feature type="domain" description="SLBB" evidence="17">
    <location>
        <begin position="130"/>
        <end position="210"/>
    </location>
</feature>
<comment type="similarity">
    <text evidence="2">Belongs to the BexD/CtrA/VexA family.</text>
</comment>
<dbReference type="EMBL" id="PJCH01000003">
    <property type="protein sequence ID" value="PQA89003.1"/>
    <property type="molecule type" value="Genomic_DNA"/>
</dbReference>
<evidence type="ECO:0000313" key="19">
    <source>
        <dbReference type="Proteomes" id="UP000239504"/>
    </source>
</evidence>
<evidence type="ECO:0000256" key="13">
    <source>
        <dbReference type="ARBA" id="ARBA00023237"/>
    </source>
</evidence>
<dbReference type="GO" id="GO:0046930">
    <property type="term" value="C:pore complex"/>
    <property type="evidence" value="ECO:0007669"/>
    <property type="project" value="UniProtKB-KW"/>
</dbReference>
<evidence type="ECO:0000259" key="16">
    <source>
        <dbReference type="Pfam" id="PF02563"/>
    </source>
</evidence>
<protein>
    <submittedName>
        <fullName evidence="18">Polysaccharide export protein</fullName>
    </submittedName>
</protein>
<feature type="signal peptide" evidence="15">
    <location>
        <begin position="1"/>
        <end position="23"/>
    </location>
</feature>
<name>A0A2S7K944_9PROT</name>
<keyword evidence="8" id="KW-0625">Polysaccharide transport</keyword>
<dbReference type="OrthoDB" id="9808421at2"/>
<dbReference type="Gene3D" id="3.10.560.10">
    <property type="entry name" value="Outer membrane lipoprotein wza domain like"/>
    <property type="match status" value="1"/>
</dbReference>
<dbReference type="GO" id="GO:0015159">
    <property type="term" value="F:polysaccharide transmembrane transporter activity"/>
    <property type="evidence" value="ECO:0007669"/>
    <property type="project" value="InterPro"/>
</dbReference>
<comment type="caution">
    <text evidence="18">The sequence shown here is derived from an EMBL/GenBank/DDBJ whole genome shotgun (WGS) entry which is preliminary data.</text>
</comment>
<feature type="domain" description="Polysaccharide export protein N-terminal" evidence="16">
    <location>
        <begin position="47"/>
        <end position="121"/>
    </location>
</feature>
<gene>
    <name evidence="18" type="ORF">CW354_03375</name>
</gene>
<keyword evidence="9" id="KW-0406">Ion transport</keyword>
<dbReference type="GO" id="GO:0006811">
    <property type="term" value="P:monoatomic ion transport"/>
    <property type="evidence" value="ECO:0007669"/>
    <property type="project" value="UniProtKB-KW"/>
</dbReference>
<reference evidence="18 19" key="1">
    <citation type="submission" date="2017-12" db="EMBL/GenBank/DDBJ databases">
        <authorList>
            <person name="Hurst M.R.H."/>
        </authorList>
    </citation>
    <scope>NUCLEOTIDE SEQUENCE [LARGE SCALE GENOMIC DNA]</scope>
    <source>
        <strain evidence="18 19">SY-3-19</strain>
    </source>
</reference>
<evidence type="ECO:0000256" key="12">
    <source>
        <dbReference type="ARBA" id="ARBA00023139"/>
    </source>
</evidence>
<dbReference type="GO" id="GO:0015288">
    <property type="term" value="F:porin activity"/>
    <property type="evidence" value="ECO:0007669"/>
    <property type="project" value="UniProtKB-KW"/>
</dbReference>
<evidence type="ECO:0000256" key="15">
    <source>
        <dbReference type="SAM" id="SignalP"/>
    </source>
</evidence>
<evidence type="ECO:0000256" key="3">
    <source>
        <dbReference type="ARBA" id="ARBA00022448"/>
    </source>
</evidence>
<evidence type="ECO:0000256" key="5">
    <source>
        <dbReference type="ARBA" id="ARBA00022597"/>
    </source>
</evidence>
<dbReference type="Pfam" id="PF22461">
    <property type="entry name" value="SLBB_2"/>
    <property type="match status" value="1"/>
</dbReference>
<keyword evidence="5" id="KW-0762">Sugar transport</keyword>
<dbReference type="Pfam" id="PF02563">
    <property type="entry name" value="Poly_export"/>
    <property type="match status" value="1"/>
</dbReference>
<dbReference type="Gene3D" id="3.30.1950.10">
    <property type="entry name" value="wza like domain"/>
    <property type="match status" value="1"/>
</dbReference>
<keyword evidence="13" id="KW-0998">Cell outer membrane</keyword>
<feature type="chain" id="PRO_5015715396" evidence="15">
    <location>
        <begin position="24"/>
        <end position="216"/>
    </location>
</feature>
<evidence type="ECO:0000313" key="18">
    <source>
        <dbReference type="EMBL" id="PQA89003.1"/>
    </source>
</evidence>
<organism evidence="18 19">
    <name type="scientific">Hyphococcus luteus</name>
    <dbReference type="NCBI Taxonomy" id="2058213"/>
    <lineage>
        <taxon>Bacteria</taxon>
        <taxon>Pseudomonadati</taxon>
        <taxon>Pseudomonadota</taxon>
        <taxon>Alphaproteobacteria</taxon>
        <taxon>Parvularculales</taxon>
        <taxon>Parvularculaceae</taxon>
        <taxon>Hyphococcus</taxon>
    </lineage>
</organism>
<dbReference type="NCBIfam" id="TIGR03027">
    <property type="entry name" value="pepcterm_export"/>
    <property type="match status" value="1"/>
</dbReference>
<keyword evidence="14" id="KW-0449">Lipoprotein</keyword>
<evidence type="ECO:0000259" key="17">
    <source>
        <dbReference type="Pfam" id="PF22461"/>
    </source>
</evidence>
<dbReference type="Proteomes" id="UP000239504">
    <property type="component" value="Unassembled WGS sequence"/>
</dbReference>
<evidence type="ECO:0000256" key="10">
    <source>
        <dbReference type="ARBA" id="ARBA00023114"/>
    </source>
</evidence>
<evidence type="ECO:0000256" key="4">
    <source>
        <dbReference type="ARBA" id="ARBA00022452"/>
    </source>
</evidence>
<evidence type="ECO:0000256" key="14">
    <source>
        <dbReference type="ARBA" id="ARBA00023288"/>
    </source>
</evidence>
<dbReference type="InterPro" id="IPR003715">
    <property type="entry name" value="Poly_export_N"/>
</dbReference>
<dbReference type="InterPro" id="IPR049712">
    <property type="entry name" value="Poly_export"/>
</dbReference>
<keyword evidence="12" id="KW-0564">Palmitate</keyword>
<dbReference type="InterPro" id="IPR054765">
    <property type="entry name" value="SLBB_dom"/>
</dbReference>
<keyword evidence="7 15" id="KW-0732">Signal</keyword>
<dbReference type="InterPro" id="IPR017477">
    <property type="entry name" value="PEP-CTERM_polysacc_export"/>
</dbReference>
<dbReference type="PANTHER" id="PTHR33619:SF3">
    <property type="entry name" value="POLYSACCHARIDE EXPORT PROTEIN GFCE-RELATED"/>
    <property type="match status" value="1"/>
</dbReference>
<keyword evidence="19" id="KW-1185">Reference proteome</keyword>
<keyword evidence="6" id="KW-0812">Transmembrane</keyword>
<evidence type="ECO:0000256" key="6">
    <source>
        <dbReference type="ARBA" id="ARBA00022692"/>
    </source>
</evidence>
<evidence type="ECO:0000256" key="9">
    <source>
        <dbReference type="ARBA" id="ARBA00023065"/>
    </source>
</evidence>
<evidence type="ECO:0000256" key="7">
    <source>
        <dbReference type="ARBA" id="ARBA00022729"/>
    </source>
</evidence>
<dbReference type="PANTHER" id="PTHR33619">
    <property type="entry name" value="POLYSACCHARIDE EXPORT PROTEIN GFCE-RELATED"/>
    <property type="match status" value="1"/>
</dbReference>
<evidence type="ECO:0000256" key="1">
    <source>
        <dbReference type="ARBA" id="ARBA00004571"/>
    </source>
</evidence>
<accession>A0A2S7K944</accession>
<keyword evidence="11" id="KW-0472">Membrane</keyword>
<keyword evidence="10" id="KW-0626">Porin</keyword>
<dbReference type="GO" id="GO:0009279">
    <property type="term" value="C:cell outer membrane"/>
    <property type="evidence" value="ECO:0007669"/>
    <property type="project" value="UniProtKB-SubCell"/>
</dbReference>
<comment type="subcellular location">
    <subcellularLocation>
        <location evidence="1">Cell outer membrane</location>
        <topology evidence="1">Multi-pass membrane protein</topology>
    </subcellularLocation>
</comment>
<evidence type="ECO:0000256" key="8">
    <source>
        <dbReference type="ARBA" id="ARBA00023047"/>
    </source>
</evidence>
<proteinExistence type="inferred from homology"/>
<keyword evidence="4" id="KW-1134">Transmembrane beta strand</keyword>
<keyword evidence="3" id="KW-0813">Transport</keyword>
<sequence length="216" mass="22883">MTMIKINDTIRAAAALAAALTLAACNTLGLGGEQLQAAPSTASDAAQTAPDYLIGPLDQLEIFVWRAPELSTNVTVRPDGRISTPLVEDMVAAGKTPSALANDLEGVLREYVRTPEVTVIVSNFSSTYDQQVRVLGEAQKPIALPYQAGMTVLDVMVSVGGLTEFAAGNRAVLIRGQGEDRQSYRLRLNDLLRKGNISANVPVLPGDVILIPESAL</sequence>